<protein>
    <recommendedName>
        <fullName evidence="4">BZIP domain-containing protein</fullName>
    </recommendedName>
</protein>
<dbReference type="PANTHER" id="PTHR40621:SF9">
    <property type="entry name" value="MEAB PROTEIN"/>
    <property type="match status" value="1"/>
</dbReference>
<reference evidence="5 6" key="1">
    <citation type="submission" date="2016-05" db="EMBL/GenBank/DDBJ databases">
        <title>A degradative enzymes factory behind the ericoid mycorrhizal symbiosis.</title>
        <authorList>
            <consortium name="DOE Joint Genome Institute"/>
            <person name="Martino E."/>
            <person name="Morin E."/>
            <person name="Grelet G."/>
            <person name="Kuo A."/>
            <person name="Kohler A."/>
            <person name="Daghino S."/>
            <person name="Barry K."/>
            <person name="Choi C."/>
            <person name="Cichocki N."/>
            <person name="Clum A."/>
            <person name="Copeland A."/>
            <person name="Hainaut M."/>
            <person name="Haridas S."/>
            <person name="Labutti K."/>
            <person name="Lindquist E."/>
            <person name="Lipzen A."/>
            <person name="Khouja H.-R."/>
            <person name="Murat C."/>
            <person name="Ohm R."/>
            <person name="Olson A."/>
            <person name="Spatafora J."/>
            <person name="Veneault-Fourrey C."/>
            <person name="Henrissat B."/>
            <person name="Grigoriev I."/>
            <person name="Martin F."/>
            <person name="Perotto S."/>
        </authorList>
    </citation>
    <scope>NUCLEOTIDE SEQUENCE [LARGE SCALE GENOMIC DNA]</scope>
    <source>
        <strain evidence="5 6">UAMH 7357</strain>
    </source>
</reference>
<name>A0A2J6PSF0_9HELO</name>
<dbReference type="Gene3D" id="1.20.5.170">
    <property type="match status" value="1"/>
</dbReference>
<keyword evidence="2" id="KW-0539">Nucleus</keyword>
<feature type="compositionally biased region" description="Polar residues" evidence="3">
    <location>
        <begin position="10"/>
        <end position="22"/>
    </location>
</feature>
<dbReference type="CDD" id="cd14688">
    <property type="entry name" value="bZIP_YAP"/>
    <property type="match status" value="1"/>
</dbReference>
<proteinExistence type="predicted"/>
<dbReference type="AlphaFoldDB" id="A0A2J6PSF0"/>
<evidence type="ECO:0000256" key="2">
    <source>
        <dbReference type="ARBA" id="ARBA00023242"/>
    </source>
</evidence>
<dbReference type="PANTHER" id="PTHR40621">
    <property type="entry name" value="TRANSCRIPTION FACTOR KAPC-RELATED"/>
    <property type="match status" value="1"/>
</dbReference>
<gene>
    <name evidence="5" type="ORF">NA56DRAFT_648954</name>
</gene>
<comment type="subcellular location">
    <subcellularLocation>
        <location evidence="1">Nucleus</location>
    </subcellularLocation>
</comment>
<feature type="compositionally biased region" description="Basic and acidic residues" evidence="3">
    <location>
        <begin position="32"/>
        <end position="44"/>
    </location>
</feature>
<accession>A0A2J6PSF0</accession>
<dbReference type="InterPro" id="IPR046347">
    <property type="entry name" value="bZIP_sf"/>
</dbReference>
<evidence type="ECO:0000313" key="5">
    <source>
        <dbReference type="EMBL" id="PMD16924.1"/>
    </source>
</evidence>
<dbReference type="PROSITE" id="PS00036">
    <property type="entry name" value="BZIP_BASIC"/>
    <property type="match status" value="1"/>
</dbReference>
<evidence type="ECO:0000256" key="3">
    <source>
        <dbReference type="SAM" id="MobiDB-lite"/>
    </source>
</evidence>
<dbReference type="GO" id="GO:0000976">
    <property type="term" value="F:transcription cis-regulatory region binding"/>
    <property type="evidence" value="ECO:0007669"/>
    <property type="project" value="InterPro"/>
</dbReference>
<dbReference type="InterPro" id="IPR004827">
    <property type="entry name" value="bZIP"/>
</dbReference>
<sequence>MASMMMRGSSEISVQSRQTNQETMKRGGRKAMYTEEARKQRNRDAQAAFRERRIEYIKELEERVKAYSTRLRALEAKRTEGADECLMLRYKNSLLERILVHKGIDINAELNTALWRPIAAPLPRNSDSAPPQQPLKRKPNLLPPSECQTKRSSEITSPISTASDSTVLTPPAPNLVSHKRKKTHSDSYMKQMFTVLSPGKYPFFAFLKRTLVLD</sequence>
<evidence type="ECO:0000256" key="1">
    <source>
        <dbReference type="ARBA" id="ARBA00004123"/>
    </source>
</evidence>
<keyword evidence="6" id="KW-1185">Reference proteome</keyword>
<feature type="region of interest" description="Disordered" evidence="3">
    <location>
        <begin position="1"/>
        <end position="44"/>
    </location>
</feature>
<dbReference type="EMBL" id="KZ613502">
    <property type="protein sequence ID" value="PMD16924.1"/>
    <property type="molecule type" value="Genomic_DNA"/>
</dbReference>
<feature type="compositionally biased region" description="Polar residues" evidence="3">
    <location>
        <begin position="154"/>
        <end position="168"/>
    </location>
</feature>
<dbReference type="GO" id="GO:0001228">
    <property type="term" value="F:DNA-binding transcription activator activity, RNA polymerase II-specific"/>
    <property type="evidence" value="ECO:0007669"/>
    <property type="project" value="TreeGrafter"/>
</dbReference>
<dbReference type="InterPro" id="IPR050936">
    <property type="entry name" value="AP-1-like"/>
</dbReference>
<evidence type="ECO:0000259" key="4">
    <source>
        <dbReference type="PROSITE" id="PS00036"/>
    </source>
</evidence>
<feature type="region of interest" description="Disordered" evidence="3">
    <location>
        <begin position="123"/>
        <end position="183"/>
    </location>
</feature>
<organism evidence="5 6">
    <name type="scientific">Hyaloscypha hepaticicola</name>
    <dbReference type="NCBI Taxonomy" id="2082293"/>
    <lineage>
        <taxon>Eukaryota</taxon>
        <taxon>Fungi</taxon>
        <taxon>Dikarya</taxon>
        <taxon>Ascomycota</taxon>
        <taxon>Pezizomycotina</taxon>
        <taxon>Leotiomycetes</taxon>
        <taxon>Helotiales</taxon>
        <taxon>Hyaloscyphaceae</taxon>
        <taxon>Hyaloscypha</taxon>
    </lineage>
</organism>
<dbReference type="Proteomes" id="UP000235672">
    <property type="component" value="Unassembled WGS sequence"/>
</dbReference>
<evidence type="ECO:0000313" key="6">
    <source>
        <dbReference type="Proteomes" id="UP000235672"/>
    </source>
</evidence>
<dbReference type="GO" id="GO:0090575">
    <property type="term" value="C:RNA polymerase II transcription regulator complex"/>
    <property type="evidence" value="ECO:0007669"/>
    <property type="project" value="TreeGrafter"/>
</dbReference>
<dbReference type="Pfam" id="PF00170">
    <property type="entry name" value="bZIP_1"/>
    <property type="match status" value="1"/>
</dbReference>
<dbReference type="OrthoDB" id="2285533at2759"/>
<dbReference type="SUPFAM" id="SSF57959">
    <property type="entry name" value="Leucine zipper domain"/>
    <property type="match status" value="1"/>
</dbReference>
<dbReference type="SMART" id="SM00338">
    <property type="entry name" value="BRLZ"/>
    <property type="match status" value="1"/>
</dbReference>
<feature type="domain" description="BZIP" evidence="4">
    <location>
        <begin position="38"/>
        <end position="52"/>
    </location>
</feature>